<proteinExistence type="predicted"/>
<evidence type="ECO:0000313" key="3">
    <source>
        <dbReference type="Proteomes" id="UP000268535"/>
    </source>
</evidence>
<accession>A0A4P9WUE8</accession>
<evidence type="ECO:0000313" key="2">
    <source>
        <dbReference type="EMBL" id="RKO96879.1"/>
    </source>
</evidence>
<dbReference type="AlphaFoldDB" id="A0A4P9WUE8"/>
<organism evidence="2 3">
    <name type="scientific">Caulochytrium protostelioides</name>
    <dbReference type="NCBI Taxonomy" id="1555241"/>
    <lineage>
        <taxon>Eukaryota</taxon>
        <taxon>Fungi</taxon>
        <taxon>Fungi incertae sedis</taxon>
        <taxon>Chytridiomycota</taxon>
        <taxon>Chytridiomycota incertae sedis</taxon>
        <taxon>Chytridiomycetes</taxon>
        <taxon>Caulochytriales</taxon>
        <taxon>Caulochytriaceae</taxon>
        <taxon>Caulochytrium</taxon>
    </lineage>
</organism>
<sequence length="115" mass="12033">MAGRWLAGGTDALLRSWPAFAGLAGIAEPRRFCEFASTGRCSRTTEAAGENAVRGPYGSSLLSRDAPSSQHAITPITGNEREHDSGETLRVRVDGPLLGPPMLAAGVLRRVASTA</sequence>
<feature type="region of interest" description="Disordered" evidence="1">
    <location>
        <begin position="60"/>
        <end position="87"/>
    </location>
</feature>
<gene>
    <name evidence="2" type="ORF">CAUPRSCDRAFT_11422</name>
</gene>
<protein>
    <submittedName>
        <fullName evidence="2">Uncharacterized protein</fullName>
    </submittedName>
</protein>
<feature type="compositionally biased region" description="Polar residues" evidence="1">
    <location>
        <begin position="60"/>
        <end position="72"/>
    </location>
</feature>
<name>A0A4P9WUE8_9FUNG</name>
<dbReference type="EMBL" id="ML009548">
    <property type="protein sequence ID" value="RKO96879.1"/>
    <property type="molecule type" value="Genomic_DNA"/>
</dbReference>
<dbReference type="Proteomes" id="UP000268535">
    <property type="component" value="Unassembled WGS sequence"/>
</dbReference>
<evidence type="ECO:0000256" key="1">
    <source>
        <dbReference type="SAM" id="MobiDB-lite"/>
    </source>
</evidence>
<reference evidence="3" key="1">
    <citation type="journal article" date="2018" name="Nat. Microbiol.">
        <title>Leveraging single-cell genomics to expand the fungal tree of life.</title>
        <authorList>
            <person name="Ahrendt S.R."/>
            <person name="Quandt C.A."/>
            <person name="Ciobanu D."/>
            <person name="Clum A."/>
            <person name="Salamov A."/>
            <person name="Andreopoulos B."/>
            <person name="Cheng J.F."/>
            <person name="Woyke T."/>
            <person name="Pelin A."/>
            <person name="Henrissat B."/>
            <person name="Reynolds N.K."/>
            <person name="Benny G.L."/>
            <person name="Smith M.E."/>
            <person name="James T.Y."/>
            <person name="Grigoriev I.V."/>
        </authorList>
    </citation>
    <scope>NUCLEOTIDE SEQUENCE [LARGE SCALE GENOMIC DNA]</scope>
    <source>
        <strain evidence="3">ATCC 52028</strain>
    </source>
</reference>